<dbReference type="KEGG" id="bman:114243869"/>
<dbReference type="Gene3D" id="1.10.150.170">
    <property type="entry name" value="Putative methyltransferase TM0872, insert domain"/>
    <property type="match status" value="1"/>
</dbReference>
<dbReference type="HAMAP" id="MF_01007">
    <property type="entry name" value="16SrRNA_methyltr_H"/>
    <property type="match status" value="1"/>
</dbReference>
<dbReference type="Proteomes" id="UP000504629">
    <property type="component" value="Unplaced"/>
</dbReference>
<accession>A0A6J2JPV6</accession>
<keyword evidence="3" id="KW-0808">Transferase</keyword>
<evidence type="ECO:0000256" key="3">
    <source>
        <dbReference type="ARBA" id="ARBA00022679"/>
    </source>
</evidence>
<dbReference type="AlphaFoldDB" id="A0A6J2JPV6"/>
<dbReference type="GO" id="GO:0071424">
    <property type="term" value="F:rRNA (cytosine-N4-)-methyltransferase activity"/>
    <property type="evidence" value="ECO:0007669"/>
    <property type="project" value="TreeGrafter"/>
</dbReference>
<dbReference type="SUPFAM" id="SSF81799">
    <property type="entry name" value="Putative methyltransferase TM0872, insert domain"/>
    <property type="match status" value="1"/>
</dbReference>
<dbReference type="SUPFAM" id="SSF53335">
    <property type="entry name" value="S-adenosyl-L-methionine-dependent methyltransferases"/>
    <property type="match status" value="1"/>
</dbReference>
<name>A0A6J2JPV6_BOMMA</name>
<evidence type="ECO:0000313" key="6">
    <source>
        <dbReference type="RefSeq" id="XP_028031303.1"/>
    </source>
</evidence>
<dbReference type="RefSeq" id="XP_028031303.1">
    <property type="nucleotide sequence ID" value="XM_028175502.1"/>
</dbReference>
<dbReference type="OrthoDB" id="16290at2759"/>
<dbReference type="InterPro" id="IPR023397">
    <property type="entry name" value="SAM-dep_MeTrfase_MraW_recog"/>
</dbReference>
<dbReference type="Pfam" id="PF20180">
    <property type="entry name" value="UQCC2_CBP6"/>
    <property type="match status" value="1"/>
</dbReference>
<reference evidence="6" key="1">
    <citation type="submission" date="2025-08" db="UniProtKB">
        <authorList>
            <consortium name="RefSeq"/>
        </authorList>
    </citation>
    <scope>IDENTIFICATION</scope>
    <source>
        <tissue evidence="6">Silk gland</tissue>
    </source>
</reference>
<organism evidence="5 6">
    <name type="scientific">Bombyx mandarina</name>
    <name type="common">Wild silk moth</name>
    <name type="synonym">Wild silkworm</name>
    <dbReference type="NCBI Taxonomy" id="7092"/>
    <lineage>
        <taxon>Eukaryota</taxon>
        <taxon>Metazoa</taxon>
        <taxon>Ecdysozoa</taxon>
        <taxon>Arthropoda</taxon>
        <taxon>Hexapoda</taxon>
        <taxon>Insecta</taxon>
        <taxon>Pterygota</taxon>
        <taxon>Neoptera</taxon>
        <taxon>Endopterygota</taxon>
        <taxon>Lepidoptera</taxon>
        <taxon>Glossata</taxon>
        <taxon>Ditrysia</taxon>
        <taxon>Bombycoidea</taxon>
        <taxon>Bombycidae</taxon>
        <taxon>Bombycinae</taxon>
        <taxon>Bombyx</taxon>
    </lineage>
</organism>
<dbReference type="GO" id="GO:0070475">
    <property type="term" value="P:rRNA base methylation"/>
    <property type="evidence" value="ECO:0007669"/>
    <property type="project" value="TreeGrafter"/>
</dbReference>
<protein>
    <submittedName>
        <fullName evidence="6">Probable methyltransferase-like protein 15 homolog</fullName>
    </submittedName>
</protein>
<comment type="similarity">
    <text evidence="1">Belongs to the methyltransferase superfamily. RsmH family.</text>
</comment>
<gene>
    <name evidence="6" type="primary">LOC114243869</name>
</gene>
<proteinExistence type="inferred from homology"/>
<dbReference type="InterPro" id="IPR002903">
    <property type="entry name" value="RsmH"/>
</dbReference>
<dbReference type="GeneID" id="114243869"/>
<dbReference type="PANTHER" id="PTHR11265">
    <property type="entry name" value="S-ADENOSYL-METHYLTRANSFERASE MRAW"/>
    <property type="match status" value="1"/>
</dbReference>
<dbReference type="CDD" id="cd02440">
    <property type="entry name" value="AdoMet_MTases"/>
    <property type="match status" value="1"/>
</dbReference>
<evidence type="ECO:0000256" key="4">
    <source>
        <dbReference type="ARBA" id="ARBA00022691"/>
    </source>
</evidence>
<dbReference type="NCBIfam" id="TIGR00006">
    <property type="entry name" value="16S rRNA (cytosine(1402)-N(4))-methyltransferase RsmH"/>
    <property type="match status" value="1"/>
</dbReference>
<sequence>MTTQYKKFIKLIAKWPLDVTKGDRDLGKFIRDRVKFVFESPEKHNLDSEYCNRQYQALNRLADNHYRNKYKRTKSSTATGLSTEECNLILSNEVLAYLKEQNKGFFRKFLGREYVKYKDHTPVMLNEALKYLKPQDGELYVDMTFGAGGHSRKILESANCKLITLDRDPVAYEKAKNLAKEYPNRVIPLLGRFSELPSLLKANEITQSSIDGILFDFGCSSMQLETAERGFSINKNGYLDMRMDAGRDPNQISAREVLATASEQELYKIFKIYGEEKKAAKIAQTILQARYMIKNIETTEELVDLVNSCCPDEIRLDKLQRPQSNATKVFQALRIFVNNELNEINYGMVLSKYYLKINGRLVTISFHSLEDTIVKRHIAGNIINEVANPVPLRYLNPTLVQDKSTIEEFLDTPWRALNKHVDVPTDEEVESNPRSRSARLRAAIKIK</sequence>
<dbReference type="InterPro" id="IPR029063">
    <property type="entry name" value="SAM-dependent_MTases_sf"/>
</dbReference>
<dbReference type="PANTHER" id="PTHR11265:SF0">
    <property type="entry name" value="12S RRNA N4-METHYLCYTIDINE METHYLTRANSFERASE"/>
    <property type="match status" value="1"/>
</dbReference>
<dbReference type="SMR" id="A0A6J2JPV6"/>
<keyword evidence="4" id="KW-0949">S-adenosyl-L-methionine</keyword>
<keyword evidence="2" id="KW-0489">Methyltransferase</keyword>
<keyword evidence="5" id="KW-1185">Reference proteome</keyword>
<dbReference type="Pfam" id="PF01795">
    <property type="entry name" value="Methyltransf_5"/>
    <property type="match status" value="1"/>
</dbReference>
<dbReference type="Gene3D" id="3.40.50.150">
    <property type="entry name" value="Vaccinia Virus protein VP39"/>
    <property type="match status" value="1"/>
</dbReference>
<evidence type="ECO:0000256" key="1">
    <source>
        <dbReference type="ARBA" id="ARBA00010396"/>
    </source>
</evidence>
<evidence type="ECO:0000313" key="5">
    <source>
        <dbReference type="Proteomes" id="UP000504629"/>
    </source>
</evidence>
<evidence type="ECO:0000256" key="2">
    <source>
        <dbReference type="ARBA" id="ARBA00022603"/>
    </source>
</evidence>